<proteinExistence type="predicted"/>
<dbReference type="Proteomes" id="UP000267096">
    <property type="component" value="Unassembled WGS sequence"/>
</dbReference>
<gene>
    <name evidence="3" type="ORF">ASIM_LOCUS14175</name>
</gene>
<dbReference type="WBParaSite" id="ASIM_0001476501-mRNA-1">
    <property type="protein sequence ID" value="ASIM_0001476501-mRNA-1"/>
    <property type="gene ID" value="ASIM_0001476501"/>
</dbReference>
<protein>
    <submittedName>
        <fullName evidence="5">R3H-assoc domain-containing protein</fullName>
    </submittedName>
</protein>
<dbReference type="GO" id="GO:0003676">
    <property type="term" value="F:nucleic acid binding"/>
    <property type="evidence" value="ECO:0007669"/>
    <property type="project" value="InterPro"/>
</dbReference>
<dbReference type="InterPro" id="IPR025952">
    <property type="entry name" value="R3H-assoc_dom"/>
</dbReference>
<keyword evidence="4" id="KW-1185">Reference proteome</keyword>
<evidence type="ECO:0000313" key="4">
    <source>
        <dbReference type="Proteomes" id="UP000267096"/>
    </source>
</evidence>
<accession>A0A158PPI6</accession>
<dbReference type="InterPro" id="IPR039629">
    <property type="entry name" value="R3HDM4"/>
</dbReference>
<dbReference type="EMBL" id="UYRR01031646">
    <property type="protein sequence ID" value="VDK51688.1"/>
    <property type="molecule type" value="Genomic_DNA"/>
</dbReference>
<dbReference type="PANTHER" id="PTHR32019">
    <property type="entry name" value="R3H DOMAIN-CONTAINING PROTEIN 4"/>
    <property type="match status" value="1"/>
</dbReference>
<evidence type="ECO:0000256" key="1">
    <source>
        <dbReference type="SAM" id="MobiDB-lite"/>
    </source>
</evidence>
<dbReference type="PANTHER" id="PTHR32019:SF2">
    <property type="entry name" value="R3H DOMAIN-CONTAINING PROTEIN 4"/>
    <property type="match status" value="1"/>
</dbReference>
<sequence>MGVLRVTDPRPVRADNEQHITYEDYIFDDEVETNDDTAVVDSDSNDEHNPVPTTTTHRRRRHKVDDRSQRRFGRFLELDYPNMQIKSKRKSMGARKLRRLENARLIYALVDPDDICEDYSDILPSTITNFTKLFMEQQNMRAWNEFVEKDEEEQRSFLERGRFRDRNIANNDETVNDNKSGLNAIQGHRLGTSRNAQNRVRLKSFGGGSIHQQDGPSKRHRPVYSATECFLRMETRFQTIFLQKRLPWSFIKSIEEQLRAHFEEPSSERTNWFSDVITSAWYRLLVHGISQYLSLQSTSIKKEDEGGVDKDDKKLVKVNNPRPFFIPPHKNIVEFVHEVRKNKRVDDWYDD</sequence>
<evidence type="ECO:0000313" key="3">
    <source>
        <dbReference type="EMBL" id="VDK51688.1"/>
    </source>
</evidence>
<dbReference type="Pfam" id="PF13902">
    <property type="entry name" value="R3H-assoc"/>
    <property type="match status" value="1"/>
</dbReference>
<dbReference type="SUPFAM" id="SSF82708">
    <property type="entry name" value="R3H domain"/>
    <property type="match status" value="1"/>
</dbReference>
<organism evidence="5">
    <name type="scientific">Anisakis simplex</name>
    <name type="common">Herring worm</name>
    <dbReference type="NCBI Taxonomy" id="6269"/>
    <lineage>
        <taxon>Eukaryota</taxon>
        <taxon>Metazoa</taxon>
        <taxon>Ecdysozoa</taxon>
        <taxon>Nematoda</taxon>
        <taxon>Chromadorea</taxon>
        <taxon>Rhabditida</taxon>
        <taxon>Spirurina</taxon>
        <taxon>Ascaridomorpha</taxon>
        <taxon>Ascaridoidea</taxon>
        <taxon>Anisakidae</taxon>
        <taxon>Anisakis</taxon>
        <taxon>Anisakis simplex complex</taxon>
    </lineage>
</organism>
<dbReference type="InterPro" id="IPR036867">
    <property type="entry name" value="R3H_dom_sf"/>
</dbReference>
<dbReference type="AlphaFoldDB" id="A0A158PPI6"/>
<feature type="domain" description="R3H-associated N-terminal" evidence="2">
    <location>
        <begin position="88"/>
        <end position="179"/>
    </location>
</feature>
<name>A0A158PPI6_ANISI</name>
<evidence type="ECO:0000313" key="5">
    <source>
        <dbReference type="WBParaSite" id="ASIM_0001476501-mRNA-1"/>
    </source>
</evidence>
<reference evidence="5" key="1">
    <citation type="submission" date="2016-04" db="UniProtKB">
        <authorList>
            <consortium name="WormBaseParasite"/>
        </authorList>
    </citation>
    <scope>IDENTIFICATION</scope>
</reference>
<evidence type="ECO:0000259" key="2">
    <source>
        <dbReference type="Pfam" id="PF13902"/>
    </source>
</evidence>
<reference evidence="3 4" key="2">
    <citation type="submission" date="2018-11" db="EMBL/GenBank/DDBJ databases">
        <authorList>
            <consortium name="Pathogen Informatics"/>
        </authorList>
    </citation>
    <scope>NUCLEOTIDE SEQUENCE [LARGE SCALE GENOMIC DNA]</scope>
</reference>
<feature type="region of interest" description="Disordered" evidence="1">
    <location>
        <begin position="37"/>
        <end position="64"/>
    </location>
</feature>
<dbReference type="OrthoDB" id="75169at2759"/>